<organism evidence="1">
    <name type="scientific">marine sediment metagenome</name>
    <dbReference type="NCBI Taxonomy" id="412755"/>
    <lineage>
        <taxon>unclassified sequences</taxon>
        <taxon>metagenomes</taxon>
        <taxon>ecological metagenomes</taxon>
    </lineage>
</organism>
<protein>
    <submittedName>
        <fullName evidence="1">Uncharacterized protein</fullName>
    </submittedName>
</protein>
<name>A0A0F9V4C3_9ZZZZ</name>
<dbReference type="AlphaFoldDB" id="A0A0F9V4C3"/>
<evidence type="ECO:0000313" key="1">
    <source>
        <dbReference type="EMBL" id="KKN98819.1"/>
    </source>
</evidence>
<reference evidence="1" key="1">
    <citation type="journal article" date="2015" name="Nature">
        <title>Complex archaea that bridge the gap between prokaryotes and eukaryotes.</title>
        <authorList>
            <person name="Spang A."/>
            <person name="Saw J.H."/>
            <person name="Jorgensen S.L."/>
            <person name="Zaremba-Niedzwiedzka K."/>
            <person name="Martijn J."/>
            <person name="Lind A.E."/>
            <person name="van Eijk R."/>
            <person name="Schleper C."/>
            <person name="Guy L."/>
            <person name="Ettema T.J."/>
        </authorList>
    </citation>
    <scope>NUCLEOTIDE SEQUENCE</scope>
</reference>
<accession>A0A0F9V4C3</accession>
<comment type="caution">
    <text evidence="1">The sequence shown here is derived from an EMBL/GenBank/DDBJ whole genome shotgun (WGS) entry which is preliminary data.</text>
</comment>
<dbReference type="EMBL" id="LAZR01000049">
    <property type="protein sequence ID" value="KKN98819.1"/>
    <property type="molecule type" value="Genomic_DNA"/>
</dbReference>
<proteinExistence type="predicted"/>
<gene>
    <name evidence="1" type="ORF">LCGC14_0140600</name>
</gene>
<sequence>MSKAEQQLIAKEMGWKICDRVLCGGCDDVTLEPCGIFVNGELFDPFMHEHDLVRLMEKMRKKGWMFGIAIGNLGYRMAASTIRDPLTEGRSDWCKTFVDAASFAIIEGLKKRSEKKGTKNG</sequence>